<dbReference type="InterPro" id="IPR018392">
    <property type="entry name" value="LysM"/>
</dbReference>
<evidence type="ECO:0000256" key="2">
    <source>
        <dbReference type="SAM" id="MobiDB-lite"/>
    </source>
</evidence>
<feature type="domain" description="G5" evidence="4">
    <location>
        <begin position="306"/>
        <end position="386"/>
    </location>
</feature>
<evidence type="ECO:0000256" key="1">
    <source>
        <dbReference type="ARBA" id="ARBA00022729"/>
    </source>
</evidence>
<dbReference type="InterPro" id="IPR050570">
    <property type="entry name" value="Cell_wall_metabolism_enzyme"/>
</dbReference>
<dbReference type="InterPro" id="IPR011055">
    <property type="entry name" value="Dup_hybrid_motif"/>
</dbReference>
<dbReference type="InterPro" id="IPR036779">
    <property type="entry name" value="LysM_dom_sf"/>
</dbReference>
<dbReference type="SMART" id="SM00257">
    <property type="entry name" value="LysM"/>
    <property type="match status" value="1"/>
</dbReference>
<dbReference type="InterPro" id="IPR016047">
    <property type="entry name" value="M23ase_b-sheet_dom"/>
</dbReference>
<keyword evidence="3" id="KW-1133">Transmembrane helix</keyword>
<evidence type="ECO:0000259" key="4">
    <source>
        <dbReference type="PROSITE" id="PS51109"/>
    </source>
</evidence>
<dbReference type="Pfam" id="PF07501">
    <property type="entry name" value="G5"/>
    <property type="match status" value="1"/>
</dbReference>
<organism evidence="6 7">
    <name type="scientific">Paenibacillus aurantiacus</name>
    <dbReference type="NCBI Taxonomy" id="1936118"/>
    <lineage>
        <taxon>Bacteria</taxon>
        <taxon>Bacillati</taxon>
        <taxon>Bacillota</taxon>
        <taxon>Bacilli</taxon>
        <taxon>Bacillales</taxon>
        <taxon>Paenibacillaceae</taxon>
        <taxon>Paenibacillus</taxon>
    </lineage>
</organism>
<dbReference type="PROSITE" id="PS51782">
    <property type="entry name" value="LYSM"/>
    <property type="match status" value="1"/>
</dbReference>
<accession>A0ABV5KR98</accession>
<reference evidence="6 7" key="1">
    <citation type="submission" date="2024-09" db="EMBL/GenBank/DDBJ databases">
        <authorList>
            <person name="Sun Q."/>
            <person name="Mori K."/>
        </authorList>
    </citation>
    <scope>NUCLEOTIDE SEQUENCE [LARGE SCALE GENOMIC DNA]</scope>
    <source>
        <strain evidence="6 7">TISTR 2452</strain>
    </source>
</reference>
<feature type="region of interest" description="Disordered" evidence="2">
    <location>
        <begin position="22"/>
        <end position="44"/>
    </location>
</feature>
<dbReference type="PANTHER" id="PTHR21666">
    <property type="entry name" value="PEPTIDASE-RELATED"/>
    <property type="match status" value="1"/>
</dbReference>
<protein>
    <submittedName>
        <fullName evidence="6">Peptidoglycan DD-metalloendopeptidase family protein</fullName>
    </submittedName>
</protein>
<dbReference type="Gene3D" id="3.10.350.10">
    <property type="entry name" value="LysM domain"/>
    <property type="match status" value="1"/>
</dbReference>
<dbReference type="PROSITE" id="PS51109">
    <property type="entry name" value="G5"/>
    <property type="match status" value="1"/>
</dbReference>
<feature type="domain" description="LysM" evidence="5">
    <location>
        <begin position="255"/>
        <end position="299"/>
    </location>
</feature>
<sequence length="511" mass="55294">MSVSNEPDRIRKGWNSLRQSFRRARSHTSNSIEHEEGTNKGKRRLHRKPFMLAGGALAFLLIAGFSGAEFMKANTVDYYDVYRDGSLIGSVATQEQVESLVAEQKKAVAAANPDVTMVVDTGTITYKAQSAYKAAPDTEATLTKLSDLFESHAIGVELKVDGKVIAVVKDQETADQILASVQNRYAPKAAQAKTAVTALAYTGTSKTASATPSTVVKSVKIVEKVTTTAANVDPGKIADAGDVYTMMVKGSVKPTKYTVQAGDCVGCIAEKFDISPQVIYENNKWIKDDMIKIGDVLDLTVLQPEVTVQTVEHVTETESIEPITVIQKNSNMRAGESKVVRQGKAGKKKVVYQLTKQNGYLMNEELLGEQVLEPSVPAIVMKGTKVILGEGTGRFAWPVSGAKLTSSYGTRWGRLHKGIDMIGSKTIMAADNGVVEFAGVKNGLGNCVIINHKNGYQTTYGHMSKVTVKKGQVVEQGDKLGIMGNTGHSFGTHLHFEVKKDGKVQNPMKYL</sequence>
<dbReference type="SMART" id="SM01208">
    <property type="entry name" value="G5"/>
    <property type="match status" value="1"/>
</dbReference>
<dbReference type="SUPFAM" id="SSF54106">
    <property type="entry name" value="LysM domain"/>
    <property type="match status" value="1"/>
</dbReference>
<dbReference type="RefSeq" id="WP_377494092.1">
    <property type="nucleotide sequence ID" value="NZ_JBHMDO010000022.1"/>
</dbReference>
<evidence type="ECO:0000259" key="5">
    <source>
        <dbReference type="PROSITE" id="PS51782"/>
    </source>
</evidence>
<keyword evidence="3" id="KW-0812">Transmembrane</keyword>
<dbReference type="InterPro" id="IPR011098">
    <property type="entry name" value="G5_dom"/>
</dbReference>
<evidence type="ECO:0000256" key="3">
    <source>
        <dbReference type="SAM" id="Phobius"/>
    </source>
</evidence>
<keyword evidence="1" id="KW-0732">Signal</keyword>
<feature type="transmembrane region" description="Helical" evidence="3">
    <location>
        <begin position="50"/>
        <end position="68"/>
    </location>
</feature>
<dbReference type="CDD" id="cd12797">
    <property type="entry name" value="M23_peptidase"/>
    <property type="match status" value="1"/>
</dbReference>
<proteinExistence type="predicted"/>
<dbReference type="Gene3D" id="2.20.230.10">
    <property type="entry name" value="Resuscitation-promoting factor rpfb"/>
    <property type="match status" value="1"/>
</dbReference>
<dbReference type="PANTHER" id="PTHR21666:SF270">
    <property type="entry name" value="MUREIN HYDROLASE ACTIVATOR ENVC"/>
    <property type="match status" value="1"/>
</dbReference>
<keyword evidence="3" id="KW-0472">Membrane</keyword>
<evidence type="ECO:0000313" key="7">
    <source>
        <dbReference type="Proteomes" id="UP001589747"/>
    </source>
</evidence>
<evidence type="ECO:0000313" key="6">
    <source>
        <dbReference type="EMBL" id="MFB9326617.1"/>
    </source>
</evidence>
<name>A0ABV5KR98_9BACL</name>
<gene>
    <name evidence="6" type="ORF">ACFFSY_11900</name>
</gene>
<dbReference type="SUPFAM" id="SSF51261">
    <property type="entry name" value="Duplicated hybrid motif"/>
    <property type="match status" value="1"/>
</dbReference>
<dbReference type="EMBL" id="JBHMDO010000022">
    <property type="protein sequence ID" value="MFB9326617.1"/>
    <property type="molecule type" value="Genomic_DNA"/>
</dbReference>
<dbReference type="Gene3D" id="2.70.70.10">
    <property type="entry name" value="Glucose Permease (Domain IIA)"/>
    <property type="match status" value="1"/>
</dbReference>
<dbReference type="Pfam" id="PF01476">
    <property type="entry name" value="LysM"/>
    <property type="match status" value="1"/>
</dbReference>
<dbReference type="Pfam" id="PF01551">
    <property type="entry name" value="Peptidase_M23"/>
    <property type="match status" value="1"/>
</dbReference>
<keyword evidence="7" id="KW-1185">Reference proteome</keyword>
<comment type="caution">
    <text evidence="6">The sequence shown here is derived from an EMBL/GenBank/DDBJ whole genome shotgun (WGS) entry which is preliminary data.</text>
</comment>
<dbReference type="Proteomes" id="UP001589747">
    <property type="component" value="Unassembled WGS sequence"/>
</dbReference>
<dbReference type="CDD" id="cd00118">
    <property type="entry name" value="LysM"/>
    <property type="match status" value="1"/>
</dbReference>